<comment type="caution">
    <text evidence="1">The sequence shown here is derived from an EMBL/GenBank/DDBJ whole genome shotgun (WGS) entry which is preliminary data.</text>
</comment>
<gene>
    <name evidence="1" type="ORF">AMORRO_LOCUS17692</name>
</gene>
<protein>
    <submittedName>
        <fullName evidence="1">2127_t:CDS:1</fullName>
    </submittedName>
</protein>
<proteinExistence type="predicted"/>
<feature type="non-terminal residue" evidence="1">
    <location>
        <position position="1"/>
    </location>
</feature>
<feature type="non-terminal residue" evidence="1">
    <location>
        <position position="197"/>
    </location>
</feature>
<accession>A0A9N9P2C8</accession>
<organism evidence="1 2">
    <name type="scientific">Acaulospora morrowiae</name>
    <dbReference type="NCBI Taxonomy" id="94023"/>
    <lineage>
        <taxon>Eukaryota</taxon>
        <taxon>Fungi</taxon>
        <taxon>Fungi incertae sedis</taxon>
        <taxon>Mucoromycota</taxon>
        <taxon>Glomeromycotina</taxon>
        <taxon>Glomeromycetes</taxon>
        <taxon>Diversisporales</taxon>
        <taxon>Acaulosporaceae</taxon>
        <taxon>Acaulospora</taxon>
    </lineage>
</organism>
<reference evidence="1" key="1">
    <citation type="submission" date="2021-06" db="EMBL/GenBank/DDBJ databases">
        <authorList>
            <person name="Kallberg Y."/>
            <person name="Tangrot J."/>
            <person name="Rosling A."/>
        </authorList>
    </citation>
    <scope>NUCLEOTIDE SEQUENCE</scope>
    <source>
        <strain evidence="1">CL551</strain>
    </source>
</reference>
<evidence type="ECO:0000313" key="2">
    <source>
        <dbReference type="Proteomes" id="UP000789342"/>
    </source>
</evidence>
<evidence type="ECO:0000313" key="1">
    <source>
        <dbReference type="EMBL" id="CAG8785639.1"/>
    </source>
</evidence>
<dbReference type="Proteomes" id="UP000789342">
    <property type="component" value="Unassembled WGS sequence"/>
</dbReference>
<dbReference type="EMBL" id="CAJVPV010056417">
    <property type="protein sequence ID" value="CAG8785639.1"/>
    <property type="molecule type" value="Genomic_DNA"/>
</dbReference>
<name>A0A9N9P2C8_9GLOM</name>
<dbReference type="AlphaFoldDB" id="A0A9N9P2C8"/>
<keyword evidence="2" id="KW-1185">Reference proteome</keyword>
<dbReference type="OrthoDB" id="2383085at2759"/>
<sequence>NLEWNMNRLMVSRHINSPVQIVSRYLDLYSRGMVNDKDVRFTGDNAIDESLPADRCRQLLQQYFFDDHEDDIHSYRFLEIFVNTLADQLVRFSTSSFFQIEQLCSMTQETNIRSSLLEMLIVCSKKFATRAINAKNKREKNAHAIHAKGTQNMDSARIEDITQWDDSNNLVVTFLSQIPDYICALYRNKNKVPDNLV</sequence>